<keyword evidence="3" id="KW-0677">Repeat</keyword>
<comment type="subcellular location">
    <subcellularLocation>
        <location evidence="1">Vacuole membrane</location>
        <topology evidence="1">Peripheral membrane protein</topology>
    </subcellularLocation>
</comment>
<comment type="similarity">
    <text evidence="4">Belongs to the WD repeat PROPPIN family.</text>
</comment>
<feature type="region of interest" description="Disordered" evidence="5">
    <location>
        <begin position="268"/>
        <end position="347"/>
    </location>
</feature>
<feature type="compositionally biased region" description="Low complexity" evidence="5">
    <location>
        <begin position="277"/>
        <end position="342"/>
    </location>
</feature>
<dbReference type="OrthoDB" id="1667587at2759"/>
<dbReference type="RefSeq" id="XP_033458797.1">
    <property type="nucleotide sequence ID" value="XM_033601583.1"/>
</dbReference>
<dbReference type="AlphaFoldDB" id="A0A6J3M164"/>
<keyword evidence="6" id="KW-1185">Reference proteome</keyword>
<evidence type="ECO:0000256" key="4">
    <source>
        <dbReference type="ARBA" id="ARBA00025740"/>
    </source>
</evidence>
<accession>A0A6J3M164</accession>
<evidence type="ECO:0000313" key="6">
    <source>
        <dbReference type="Proteomes" id="UP000504637"/>
    </source>
</evidence>
<dbReference type="Pfam" id="PF21032">
    <property type="entry name" value="PROPPIN"/>
    <property type="match status" value="2"/>
</dbReference>
<evidence type="ECO:0000256" key="5">
    <source>
        <dbReference type="SAM" id="MobiDB-lite"/>
    </source>
</evidence>
<evidence type="ECO:0000256" key="1">
    <source>
        <dbReference type="ARBA" id="ARBA00004148"/>
    </source>
</evidence>
<dbReference type="Proteomes" id="UP000504637">
    <property type="component" value="Unplaced"/>
</dbReference>
<dbReference type="InterPro" id="IPR048720">
    <property type="entry name" value="PROPPIN"/>
</dbReference>
<gene>
    <name evidence="7" type="ORF">K489DRAFT_321985</name>
</gene>
<evidence type="ECO:0000256" key="3">
    <source>
        <dbReference type="ARBA" id="ARBA00022737"/>
    </source>
</evidence>
<protein>
    <submittedName>
        <fullName evidence="7">WD40 repeat-like protein</fullName>
    </submittedName>
</protein>
<dbReference type="Gene3D" id="2.130.10.10">
    <property type="entry name" value="YVTN repeat-like/Quinoprotein amine dehydrogenase"/>
    <property type="match status" value="1"/>
</dbReference>
<dbReference type="InterPro" id="IPR015943">
    <property type="entry name" value="WD40/YVTN_repeat-like_dom_sf"/>
</dbReference>
<keyword evidence="2" id="KW-0853">WD repeat</keyword>
<proteinExistence type="inferred from homology"/>
<dbReference type="PANTHER" id="PTHR11227">
    <property type="entry name" value="WD-REPEAT PROTEIN INTERACTING WITH PHOSPHOINOSIDES WIPI -RELATED"/>
    <property type="match status" value="1"/>
</dbReference>
<dbReference type="SUPFAM" id="SSF50978">
    <property type="entry name" value="WD40 repeat-like"/>
    <property type="match status" value="1"/>
</dbReference>
<name>A0A6J3M164_9PEZI</name>
<sequence length="449" mass="49039">MAGLNYVTFNQDHSLLAVATTRGLRVYSTDPFELTNHSSDDDISLAEQLFSTSLVAMILTPRLLRIVNTKRAQRHSTICELTFHGMVVAVKMNRKRLVVMLEEVAFIYDISNMKMLHQQTLPLNPAGIGAISPNSENNYLAIPHYQKTTRSGYAQPAHVPKSATNKEPISGDILLYDLNKMEEVTVIQAHQAPISFITLNNDGTLMATSSEKGTIIRVFSIPDGRKLYQFRRGSMPARIYSMSFNATSTLLCVSSATETVHIFKLAPPAGAANTNDPTSRSRPLSPTSPRKSSFFSDRSSSPPPSGSLSPPTYDSNNNPDNDNDHPSTSSSSNNNNNNNNNNMPAQPRAQGLMSLMRRTSANMTTTLVGRAAGYLPASVTEIWEPQRDFAWVRVPRASTAAAGGAPARCVVAMAHHVPHVMVATSEGEFLVYSVDLEKGGEGVLVKRFE</sequence>
<dbReference type="InterPro" id="IPR036322">
    <property type="entry name" value="WD40_repeat_dom_sf"/>
</dbReference>
<dbReference type="GO" id="GO:0005774">
    <property type="term" value="C:vacuolar membrane"/>
    <property type="evidence" value="ECO:0007669"/>
    <property type="project" value="UniProtKB-SubCell"/>
</dbReference>
<organism evidence="7">
    <name type="scientific">Dissoconium aciculare CBS 342.82</name>
    <dbReference type="NCBI Taxonomy" id="1314786"/>
    <lineage>
        <taxon>Eukaryota</taxon>
        <taxon>Fungi</taxon>
        <taxon>Dikarya</taxon>
        <taxon>Ascomycota</taxon>
        <taxon>Pezizomycotina</taxon>
        <taxon>Dothideomycetes</taxon>
        <taxon>Dothideomycetidae</taxon>
        <taxon>Mycosphaerellales</taxon>
        <taxon>Dissoconiaceae</taxon>
        <taxon>Dissoconium</taxon>
    </lineage>
</organism>
<evidence type="ECO:0000256" key="2">
    <source>
        <dbReference type="ARBA" id="ARBA00022574"/>
    </source>
</evidence>
<reference evidence="7" key="2">
    <citation type="submission" date="2020-04" db="EMBL/GenBank/DDBJ databases">
        <authorList>
            <consortium name="NCBI Genome Project"/>
        </authorList>
    </citation>
    <scope>NUCLEOTIDE SEQUENCE</scope>
    <source>
        <strain evidence="7">CBS 342.82</strain>
    </source>
</reference>
<dbReference type="InterPro" id="IPR001680">
    <property type="entry name" value="WD40_rpt"/>
</dbReference>
<dbReference type="SMART" id="SM00320">
    <property type="entry name" value="WD40"/>
    <property type="match status" value="2"/>
</dbReference>
<reference evidence="7" key="1">
    <citation type="submission" date="2020-01" db="EMBL/GenBank/DDBJ databases">
        <authorList>
            <consortium name="DOE Joint Genome Institute"/>
            <person name="Haridas S."/>
            <person name="Albert R."/>
            <person name="Binder M."/>
            <person name="Bloem J."/>
            <person name="Labutti K."/>
            <person name="Salamov A."/>
            <person name="Andreopoulos B."/>
            <person name="Baker S.E."/>
            <person name="Barry K."/>
            <person name="Bills G."/>
            <person name="Bluhm B.H."/>
            <person name="Cannon C."/>
            <person name="Castanera R."/>
            <person name="Culley D.E."/>
            <person name="Daum C."/>
            <person name="Ezra D."/>
            <person name="Gonzalez J.B."/>
            <person name="Henrissat B."/>
            <person name="Kuo A."/>
            <person name="Liang C."/>
            <person name="Lipzen A."/>
            <person name="Lutzoni F."/>
            <person name="Magnuson J."/>
            <person name="Mondo S."/>
            <person name="Nolan M."/>
            <person name="Ohm R."/>
            <person name="Pangilinan J."/>
            <person name="Park H.-J."/>
            <person name="Ramirez L."/>
            <person name="Alfaro M."/>
            <person name="Sun H."/>
            <person name="Tritt A."/>
            <person name="Yoshinaga Y."/>
            <person name="Zwiers L.-H."/>
            <person name="Turgeon B.G."/>
            <person name="Goodwin S.B."/>
            <person name="Spatafora J.W."/>
            <person name="Crous P.W."/>
            <person name="Grigoriev I.V."/>
        </authorList>
    </citation>
    <scope>NUCLEOTIDE SEQUENCE</scope>
    <source>
        <strain evidence="7">CBS 342.82</strain>
    </source>
</reference>
<dbReference type="GeneID" id="54359383"/>
<evidence type="ECO:0000313" key="7">
    <source>
        <dbReference type="RefSeq" id="XP_033458797.1"/>
    </source>
</evidence>
<reference evidence="7" key="3">
    <citation type="submission" date="2025-08" db="UniProtKB">
        <authorList>
            <consortium name="RefSeq"/>
        </authorList>
    </citation>
    <scope>IDENTIFICATION</scope>
    <source>
        <strain evidence="7">CBS 342.82</strain>
    </source>
</reference>